<dbReference type="InterPro" id="IPR016181">
    <property type="entry name" value="Acyl_CoA_acyltransferase"/>
</dbReference>
<evidence type="ECO:0000313" key="3">
    <source>
        <dbReference type="Proteomes" id="UP000198734"/>
    </source>
</evidence>
<dbReference type="InterPro" id="IPR051556">
    <property type="entry name" value="N-term/lysine_N-AcTrnsfr"/>
</dbReference>
<name>A0A1I6AWH5_9BACI</name>
<dbReference type="PROSITE" id="PS51186">
    <property type="entry name" value="GNAT"/>
    <property type="match status" value="1"/>
</dbReference>
<dbReference type="InterPro" id="IPR000182">
    <property type="entry name" value="GNAT_dom"/>
</dbReference>
<dbReference type="CDD" id="cd04301">
    <property type="entry name" value="NAT_SF"/>
    <property type="match status" value="1"/>
</dbReference>
<protein>
    <submittedName>
        <fullName evidence="2">Acetyltransferase (GNAT) family protein</fullName>
    </submittedName>
</protein>
<dbReference type="Gene3D" id="3.40.630.30">
    <property type="match status" value="1"/>
</dbReference>
<dbReference type="RefSeq" id="WP_093538310.1">
    <property type="nucleotide sequence ID" value="NZ_FOXU01000009.1"/>
</dbReference>
<dbReference type="SUPFAM" id="SSF55729">
    <property type="entry name" value="Acyl-CoA N-acyltransferases (Nat)"/>
    <property type="match status" value="1"/>
</dbReference>
<reference evidence="3" key="1">
    <citation type="submission" date="2016-10" db="EMBL/GenBank/DDBJ databases">
        <authorList>
            <person name="Varghese N."/>
            <person name="Submissions S."/>
        </authorList>
    </citation>
    <scope>NUCLEOTIDE SEQUENCE [LARGE SCALE GENOMIC DNA]</scope>
    <source>
        <strain evidence="3">DSM 11706</strain>
    </source>
</reference>
<keyword evidence="3" id="KW-1185">Reference proteome</keyword>
<dbReference type="GO" id="GO:0016747">
    <property type="term" value="F:acyltransferase activity, transferring groups other than amino-acyl groups"/>
    <property type="evidence" value="ECO:0007669"/>
    <property type="project" value="InterPro"/>
</dbReference>
<gene>
    <name evidence="2" type="ORF">SAMN05421670_3683</name>
</gene>
<keyword evidence="2" id="KW-0808">Transferase</keyword>
<evidence type="ECO:0000259" key="1">
    <source>
        <dbReference type="PROSITE" id="PS51186"/>
    </source>
</evidence>
<dbReference type="STRING" id="126156.SAMN05421670_3683"/>
<organism evidence="2 3">
    <name type="scientific">Psychrobacillus psychrotolerans</name>
    <dbReference type="NCBI Taxonomy" id="126156"/>
    <lineage>
        <taxon>Bacteria</taxon>
        <taxon>Bacillati</taxon>
        <taxon>Bacillota</taxon>
        <taxon>Bacilli</taxon>
        <taxon>Bacillales</taxon>
        <taxon>Bacillaceae</taxon>
        <taxon>Psychrobacillus</taxon>
    </lineage>
</organism>
<feature type="domain" description="N-acetyltransferase" evidence="1">
    <location>
        <begin position="2"/>
        <end position="163"/>
    </location>
</feature>
<evidence type="ECO:0000313" key="2">
    <source>
        <dbReference type="EMBL" id="SFQ73058.1"/>
    </source>
</evidence>
<dbReference type="PANTHER" id="PTHR42919">
    <property type="entry name" value="N-ALPHA-ACETYLTRANSFERASE"/>
    <property type="match status" value="1"/>
</dbReference>
<sequence length="167" mass="19048">MWIIKNMENKELEFLKDMLYESIYMPEDVKDKAKLLNSPSIKKYYEDWGRKGDIALIATDANNRAVGAVWYRLFDESNMGYGYVDNQTPELGIAVMKEARGLGVGTLLMKKIIEQAAVDGFKTLSLSVDPDNRSAVHIYRQLGFVDYGISGTSITMIYRKRAKFNIK</sequence>
<dbReference type="EMBL" id="FOXU01000009">
    <property type="protein sequence ID" value="SFQ73058.1"/>
    <property type="molecule type" value="Genomic_DNA"/>
</dbReference>
<dbReference type="PANTHER" id="PTHR42919:SF35">
    <property type="entry name" value="N-ACETYLTRANSFERASE DOMAIN-CONTAINING PROTEIN"/>
    <property type="match status" value="1"/>
</dbReference>
<proteinExistence type="predicted"/>
<dbReference type="OrthoDB" id="9790865at2"/>
<dbReference type="AlphaFoldDB" id="A0A1I6AWH5"/>
<dbReference type="Pfam" id="PF00583">
    <property type="entry name" value="Acetyltransf_1"/>
    <property type="match status" value="1"/>
</dbReference>
<dbReference type="Proteomes" id="UP000198734">
    <property type="component" value="Unassembled WGS sequence"/>
</dbReference>
<accession>A0A1I6AWH5</accession>